<evidence type="ECO:0000313" key="2">
    <source>
        <dbReference type="EMBL" id="QHS99290.1"/>
    </source>
</evidence>
<accession>A0A6C0C4F3</accession>
<protein>
    <submittedName>
        <fullName evidence="2">Uncharacterized protein</fullName>
    </submittedName>
</protein>
<sequence>MQKHKTRKHKTRKHKTRKHKTRGGIIPSRVKKGTRYINKVAGKVARSIDKYPLEAVRKIGKVILKPRKMYRYRSKTVKKGRKKRKGGMCGKKYHN</sequence>
<proteinExistence type="predicted"/>
<dbReference type="AlphaFoldDB" id="A0A6C0C4F3"/>
<reference evidence="2" key="1">
    <citation type="journal article" date="2020" name="Nature">
        <title>Giant virus diversity and host interactions through global metagenomics.</title>
        <authorList>
            <person name="Schulz F."/>
            <person name="Roux S."/>
            <person name="Paez-Espino D."/>
            <person name="Jungbluth S."/>
            <person name="Walsh D.A."/>
            <person name="Denef V.J."/>
            <person name="McMahon K.D."/>
            <person name="Konstantinidis K.T."/>
            <person name="Eloe-Fadrosh E.A."/>
            <person name="Kyrpides N.C."/>
            <person name="Woyke T."/>
        </authorList>
    </citation>
    <scope>NUCLEOTIDE SEQUENCE</scope>
    <source>
        <strain evidence="2">GVMAG-M-3300020185-33</strain>
    </source>
</reference>
<feature type="region of interest" description="Disordered" evidence="1">
    <location>
        <begin position="1"/>
        <end position="29"/>
    </location>
</feature>
<name>A0A6C0C4F3_9ZZZZ</name>
<evidence type="ECO:0000256" key="1">
    <source>
        <dbReference type="SAM" id="MobiDB-lite"/>
    </source>
</evidence>
<dbReference type="EMBL" id="MN739337">
    <property type="protein sequence ID" value="QHS99290.1"/>
    <property type="molecule type" value="Genomic_DNA"/>
</dbReference>
<feature type="region of interest" description="Disordered" evidence="1">
    <location>
        <begin position="74"/>
        <end position="95"/>
    </location>
</feature>
<feature type="compositionally biased region" description="Basic residues" evidence="1">
    <location>
        <begin position="1"/>
        <end position="22"/>
    </location>
</feature>
<organism evidence="2">
    <name type="scientific">viral metagenome</name>
    <dbReference type="NCBI Taxonomy" id="1070528"/>
    <lineage>
        <taxon>unclassified sequences</taxon>
        <taxon>metagenomes</taxon>
        <taxon>organismal metagenomes</taxon>
    </lineage>
</organism>